<protein>
    <submittedName>
        <fullName evidence="5">Liver carboxylesterase-like</fullName>
    </submittedName>
</protein>
<dbReference type="RefSeq" id="XP_023931982.1">
    <property type="nucleotide sequence ID" value="XM_024076214.1"/>
</dbReference>
<dbReference type="SUPFAM" id="SSF53474">
    <property type="entry name" value="alpha/beta-Hydrolases"/>
    <property type="match status" value="1"/>
</dbReference>
<dbReference type="PANTHER" id="PTHR43903">
    <property type="entry name" value="NEUROLIGIN"/>
    <property type="match status" value="1"/>
</dbReference>
<proteinExistence type="inferred from homology"/>
<keyword evidence="2" id="KW-0812">Transmembrane</keyword>
<reference evidence="5" key="1">
    <citation type="submission" date="2025-08" db="UniProtKB">
        <authorList>
            <consortium name="RefSeq"/>
        </authorList>
    </citation>
    <scope>IDENTIFICATION</scope>
    <source>
        <tissue evidence="5">Gonads</tissue>
    </source>
</reference>
<dbReference type="OrthoDB" id="6846267at2759"/>
<accession>A0A2R2MPP1</accession>
<evidence type="ECO:0000313" key="4">
    <source>
        <dbReference type="Proteomes" id="UP000085678"/>
    </source>
</evidence>
<keyword evidence="2" id="KW-0472">Membrane</keyword>
<feature type="transmembrane region" description="Helical" evidence="2">
    <location>
        <begin position="604"/>
        <end position="632"/>
    </location>
</feature>
<name>A0A2R2MPP1_LINAN</name>
<keyword evidence="4" id="KW-1185">Reference proteome</keyword>
<comment type="similarity">
    <text evidence="1">Belongs to the type-B carboxylesterase/lipase family.</text>
</comment>
<dbReference type="InterPro" id="IPR002018">
    <property type="entry name" value="CarbesteraseB"/>
</dbReference>
<dbReference type="InterPro" id="IPR051093">
    <property type="entry name" value="Neuroligin/BSAL"/>
</dbReference>
<feature type="domain" description="Carboxylesterase type B" evidence="3">
    <location>
        <begin position="37"/>
        <end position="562"/>
    </location>
</feature>
<dbReference type="AlphaFoldDB" id="A0A2R2MPP1"/>
<evidence type="ECO:0000256" key="2">
    <source>
        <dbReference type="SAM" id="Phobius"/>
    </source>
</evidence>
<dbReference type="InterPro" id="IPR029058">
    <property type="entry name" value="AB_hydrolase_fold"/>
</dbReference>
<dbReference type="KEGG" id="lak:106162842"/>
<dbReference type="InParanoid" id="A0A2R2MPP1"/>
<evidence type="ECO:0000313" key="5">
    <source>
        <dbReference type="RefSeq" id="XP_023931982.1"/>
    </source>
</evidence>
<evidence type="ECO:0000259" key="3">
    <source>
        <dbReference type="Pfam" id="PF00135"/>
    </source>
</evidence>
<gene>
    <name evidence="5" type="primary">LOC106162842</name>
</gene>
<organism evidence="4 5">
    <name type="scientific">Lingula anatina</name>
    <name type="common">Brachiopod</name>
    <name type="synonym">Lingula unguis</name>
    <dbReference type="NCBI Taxonomy" id="7574"/>
    <lineage>
        <taxon>Eukaryota</taxon>
        <taxon>Metazoa</taxon>
        <taxon>Spiralia</taxon>
        <taxon>Lophotrochozoa</taxon>
        <taxon>Brachiopoda</taxon>
        <taxon>Linguliformea</taxon>
        <taxon>Lingulata</taxon>
        <taxon>Lingulida</taxon>
        <taxon>Linguloidea</taxon>
        <taxon>Lingulidae</taxon>
        <taxon>Lingula</taxon>
    </lineage>
</organism>
<sequence>MFTRTQMMDHLTRNAIPLLSLFLCVVYLQPFTAELVTVNTKYGALRGEMISTDNGNITRFLGVPYAQAPIKSYRFLRPRALLNWSLPRNATSFAPSCPQNMAKTYKQLGRFGDGYLKARVVHNVTNEDCLYLNMYIPGRVSEKKTLPVLVYIHDASEGWDSGFGMNFDGTRLALGQQLIVVNFNYRLGILGFLAAGNETHWGNYGMWDQVAALKWVHDNIHSFGGDNSRITIFGYGTGGISVGLLLLSNATNGLFKRAISQSGVALHLPEEKMKKMFYEHTAFFYKTLNCTSGNATLVLGCLQNVPLEVLMEASERYSAKINKGKPGGLFLPVVDGELIGDHPFRLLSSGKFHRGVPYMVGGVSGGTLRGFEQLSLKQIQNGTSKQEFSNLIQSSFSEGFGEEKATLQLISHEYNDERDDPIVLRELFLRLHSDNFWSSIYQTADFYSRFGDIYISIFSHKPSYSSYPDFVEAMPGEDILFAFGDVTDDALGLNCTLVEKFLSGSEIQPTIRMFASSNTSRDDFLGPWRPYTPLHRNYVKITTATNGDFLNTNYRRRAMRFWISIVPEVVALGNRKERVEVYVDPPGEILRVGELNLTAKEAHIALYVLGVSAGILLVLCVILLWIVCLLSFSCCQCCACCWYKDLPRGKGNRSVNHEIQTFDATNGVRNKYDSESSTTF</sequence>
<dbReference type="Gene3D" id="3.40.50.1820">
    <property type="entry name" value="alpha/beta hydrolase"/>
    <property type="match status" value="1"/>
</dbReference>
<dbReference type="Pfam" id="PF00135">
    <property type="entry name" value="COesterase"/>
    <property type="match status" value="1"/>
</dbReference>
<dbReference type="Proteomes" id="UP000085678">
    <property type="component" value="Unplaced"/>
</dbReference>
<dbReference type="GeneID" id="106162842"/>
<evidence type="ECO:0000256" key="1">
    <source>
        <dbReference type="ARBA" id="ARBA00005964"/>
    </source>
</evidence>
<keyword evidence="2" id="KW-1133">Transmembrane helix</keyword>
<dbReference type="ESTHER" id="linun-a0a2r2mpp1">
    <property type="family name" value="Carb_B_Brachiopoda"/>
</dbReference>